<dbReference type="InterPro" id="IPR033403">
    <property type="entry name" value="DUF5110"/>
</dbReference>
<reference evidence="9" key="1">
    <citation type="submission" date="2015-12" db="EMBL/GenBank/DDBJ databases">
        <title>Update maize B73 reference genome by single molecule sequencing technologies.</title>
        <authorList>
            <consortium name="Maize Genome Sequencing Project"/>
            <person name="Ware D."/>
        </authorList>
    </citation>
    <scope>NUCLEOTIDE SEQUENCE</scope>
    <source>
        <tissue evidence="9">Seedling</tissue>
    </source>
</reference>
<dbReference type="EMBL" id="CM000785">
    <property type="protein sequence ID" value="AQL08636.1"/>
    <property type="molecule type" value="Genomic_DNA"/>
</dbReference>
<evidence type="ECO:0000256" key="3">
    <source>
        <dbReference type="ARBA" id="ARBA00023180"/>
    </source>
</evidence>
<evidence type="ECO:0000256" key="5">
    <source>
        <dbReference type="SAM" id="SignalP"/>
    </source>
</evidence>
<dbReference type="Gene3D" id="3.20.20.80">
    <property type="entry name" value="Glycosidases"/>
    <property type="match status" value="1"/>
</dbReference>
<keyword evidence="3" id="KW-0325">Glycoprotein</keyword>
<evidence type="ECO:0000256" key="4">
    <source>
        <dbReference type="ARBA" id="ARBA00023295"/>
    </source>
</evidence>
<keyword evidence="1 5" id="KW-0732">Signal</keyword>
<evidence type="ECO:0000313" key="9">
    <source>
        <dbReference type="EMBL" id="AQL08636.1"/>
    </source>
</evidence>
<dbReference type="GO" id="GO:0004553">
    <property type="term" value="F:hydrolase activity, hydrolyzing O-glycosyl compounds"/>
    <property type="evidence" value="ECO:0007669"/>
    <property type="project" value="InterPro"/>
</dbReference>
<dbReference type="InterPro" id="IPR025887">
    <property type="entry name" value="Glyco_hydro_31_N_dom"/>
</dbReference>
<feature type="signal peptide" evidence="5">
    <location>
        <begin position="1"/>
        <end position="26"/>
    </location>
</feature>
<feature type="domain" description="Glycosyl hydrolase family 31 C-terminal" evidence="8">
    <location>
        <begin position="405"/>
        <end position="492"/>
    </location>
</feature>
<evidence type="ECO:0000259" key="7">
    <source>
        <dbReference type="Pfam" id="PF17137"/>
    </source>
</evidence>
<dbReference type="Pfam" id="PF21365">
    <property type="entry name" value="Glyco_hydro_31_3rd"/>
    <property type="match status" value="1"/>
</dbReference>
<dbReference type="Pfam" id="PF13802">
    <property type="entry name" value="Gal_mutarotas_2"/>
    <property type="match status" value="1"/>
</dbReference>
<sequence length="633" mass="71320">MDPPPRRLAAPLLLLLLAAASPAARAWKKDEFRNCNQTPFCKRARTRAPHSLEAPLSLAAGSLAVSPDGSISAELSHPSRPRPLVLRLSVLPPHALRLQIDEDYSTATPPHRRFQVPDVLLPDLEARTLHLPEPKTAAGVSTVALSSDLDVVVKHDPFELTLRRAGSGDPVLSFNSHGLFDFEPMRESKPENETWEEHFRSHTDKRPRGPQSITFDLSFYGADFVYGLPEHGSTSLALRPTRGPGVEESEPYRLFNLDVFEYLHESPFGLYGSIPFMIGHGSRSSSGFFWLNAAEMQIDVLAPDAGFDEHDIPYDVLWLDIEHTDGKRYFTWDHSAFPNPEEMQRKIADKGRKMFQQARMLVDFLETQNRTCWERRTAIIREAIHMRYSLLPYFYTLFREASVNGIPVMRPLWLEFPEDKETYNNGEAFMVGPSLLAQGIYEEGQKSVSVYLPGKESWYDLRNGSPYKGSVTHKLQVLEDSIPSFQRAGTIVPRKDRFRRSSTQMVNDPYTLVIALNSSGAAEGELYMDDGKSYDYQQGAFSHRRFVFADNKLTSFNIAPDNLSKKFTSGCVIERIIVLGLRSGVKKAIIEPGNQEVEIESGPISLRSGSSPVVPTIRRPNVRIADSWTIWIA</sequence>
<dbReference type="SUPFAM" id="SSF51011">
    <property type="entry name" value="Glycosyl hydrolase domain"/>
    <property type="match status" value="1"/>
</dbReference>
<dbReference type="PANTHER" id="PTHR22762:SF54">
    <property type="entry name" value="BCDNA.GH04962"/>
    <property type="match status" value="1"/>
</dbReference>
<dbReference type="SUPFAM" id="SSF74650">
    <property type="entry name" value="Galactose mutarotase-like"/>
    <property type="match status" value="1"/>
</dbReference>
<dbReference type="InterPro" id="IPR011013">
    <property type="entry name" value="Gal_mutarotase_sf_dom"/>
</dbReference>
<dbReference type="ExpressionAtlas" id="A0A1D6PGW1">
    <property type="expression patterns" value="baseline and differential"/>
</dbReference>
<dbReference type="CDD" id="cd14752">
    <property type="entry name" value="GH31_N"/>
    <property type="match status" value="1"/>
</dbReference>
<keyword evidence="4" id="KW-0326">Glycosidase</keyword>
<protein>
    <submittedName>
        <fullName evidence="9">Putative glucan 13-alpha-glucosidase</fullName>
    </submittedName>
</protein>
<accession>A0A1D6PGW1</accession>
<dbReference type="InterPro" id="IPR013780">
    <property type="entry name" value="Glyco_hydro_b"/>
</dbReference>
<dbReference type="Gene3D" id="2.60.40.1760">
    <property type="entry name" value="glycosyl hydrolase (family 31)"/>
    <property type="match status" value="1"/>
</dbReference>
<dbReference type="Gene3D" id="2.60.40.1180">
    <property type="entry name" value="Golgi alpha-mannosidase II"/>
    <property type="match status" value="2"/>
</dbReference>
<organism evidence="9">
    <name type="scientific">Zea mays</name>
    <name type="common">Maize</name>
    <dbReference type="NCBI Taxonomy" id="4577"/>
    <lineage>
        <taxon>Eukaryota</taxon>
        <taxon>Viridiplantae</taxon>
        <taxon>Streptophyta</taxon>
        <taxon>Embryophyta</taxon>
        <taxon>Tracheophyta</taxon>
        <taxon>Spermatophyta</taxon>
        <taxon>Magnoliopsida</taxon>
        <taxon>Liliopsida</taxon>
        <taxon>Poales</taxon>
        <taxon>Poaceae</taxon>
        <taxon>PACMAD clade</taxon>
        <taxon>Panicoideae</taxon>
        <taxon>Andropogonodae</taxon>
        <taxon>Andropogoneae</taxon>
        <taxon>Tripsacinae</taxon>
        <taxon>Zea</taxon>
    </lineage>
</organism>
<gene>
    <name evidence="9" type="ORF">ZEAMMB73_Zm00001d048080</name>
</gene>
<dbReference type="PANTHER" id="PTHR22762">
    <property type="entry name" value="ALPHA-GLUCOSIDASE"/>
    <property type="match status" value="1"/>
</dbReference>
<feature type="domain" description="Glycoside hydrolase family 31 N-terminal" evidence="6">
    <location>
        <begin position="86"/>
        <end position="299"/>
    </location>
</feature>
<dbReference type="GO" id="GO:0005975">
    <property type="term" value="P:carbohydrate metabolic process"/>
    <property type="evidence" value="ECO:0007669"/>
    <property type="project" value="InterPro"/>
</dbReference>
<dbReference type="GO" id="GO:0005783">
    <property type="term" value="C:endoplasmic reticulum"/>
    <property type="evidence" value="ECO:0007669"/>
    <property type="project" value="UniProtKB-SubCell"/>
</dbReference>
<evidence type="ECO:0000256" key="2">
    <source>
        <dbReference type="ARBA" id="ARBA00022801"/>
    </source>
</evidence>
<dbReference type="AlphaFoldDB" id="A0A1D6PGW1"/>
<proteinExistence type="predicted"/>
<dbReference type="GO" id="GO:0030246">
    <property type="term" value="F:carbohydrate binding"/>
    <property type="evidence" value="ECO:0007669"/>
    <property type="project" value="InterPro"/>
</dbReference>
<name>A0A1D6PGW1_MAIZE</name>
<dbReference type="Pfam" id="PF17137">
    <property type="entry name" value="DUF5110"/>
    <property type="match status" value="1"/>
</dbReference>
<feature type="chain" id="PRO_5010807738" evidence="5">
    <location>
        <begin position="27"/>
        <end position="633"/>
    </location>
</feature>
<feature type="domain" description="DUF5110" evidence="7">
    <location>
        <begin position="511"/>
        <end position="558"/>
    </location>
</feature>
<dbReference type="EMBL" id="CM000785">
    <property type="protein sequence ID" value="AQL08633.1"/>
    <property type="molecule type" value="Genomic_DNA"/>
</dbReference>
<keyword evidence="2" id="KW-0378">Hydrolase</keyword>
<evidence type="ECO:0000259" key="6">
    <source>
        <dbReference type="Pfam" id="PF13802"/>
    </source>
</evidence>
<evidence type="ECO:0000259" key="8">
    <source>
        <dbReference type="Pfam" id="PF21365"/>
    </source>
</evidence>
<evidence type="ECO:0000256" key="1">
    <source>
        <dbReference type="ARBA" id="ARBA00022729"/>
    </source>
</evidence>
<dbReference type="InterPro" id="IPR048395">
    <property type="entry name" value="Glyco_hydro_31_C"/>
</dbReference>